<gene>
    <name evidence="1" type="ORF">LWI28_010285</name>
    <name evidence="2" type="ORF">LWI28_022349</name>
</gene>
<keyword evidence="3" id="KW-1185">Reference proteome</keyword>
<dbReference type="AlphaFoldDB" id="A0AAD5I8E0"/>
<reference evidence="1" key="2">
    <citation type="submission" date="2023-02" db="EMBL/GenBank/DDBJ databases">
        <authorList>
            <person name="Swenson N.G."/>
            <person name="Wegrzyn J.L."/>
            <person name="Mcevoy S.L."/>
        </authorList>
    </citation>
    <scope>NUCLEOTIDE SEQUENCE</scope>
    <source>
        <strain evidence="1">91603</strain>
        <tissue evidence="1">Leaf</tissue>
    </source>
</reference>
<name>A0AAD5I8E0_ACENE</name>
<dbReference type="EMBL" id="JAJSOW010000108">
    <property type="protein sequence ID" value="KAI9153366.1"/>
    <property type="molecule type" value="Genomic_DNA"/>
</dbReference>
<protein>
    <submittedName>
        <fullName evidence="1">Uncharacterized protein</fullName>
    </submittedName>
</protein>
<sequence length="225" mass="24846">MLSSAIRDSVRNKRGRPHGQCRIGSNQCCSSRNCLKGGYLEWIGFGSGLTRLRPKPGPRPINIHGFEFSTSQVAVVNKSIVPQVETQAKGVTRTQGVALATEATPLGVFPGDQLTRLIARHPSQAGLTLNQKLLQAPMNHYLTPSTFYTPCLLAYKKRLKQREVTEDALRRSLENPETKASMASENAMELNLKNDQLKVSLASTEFRCTSLEQRAILAEQKVAKL</sequence>
<evidence type="ECO:0000313" key="2">
    <source>
        <dbReference type="EMBL" id="KAI9154188.1"/>
    </source>
</evidence>
<comment type="caution">
    <text evidence="1">The sequence shown here is derived from an EMBL/GenBank/DDBJ whole genome shotgun (WGS) entry which is preliminary data.</text>
</comment>
<dbReference type="EMBL" id="JAJSOW010000108">
    <property type="protein sequence ID" value="KAI9154188.1"/>
    <property type="molecule type" value="Genomic_DNA"/>
</dbReference>
<evidence type="ECO:0000313" key="3">
    <source>
        <dbReference type="Proteomes" id="UP001064489"/>
    </source>
</evidence>
<evidence type="ECO:0000313" key="1">
    <source>
        <dbReference type="EMBL" id="KAI9153366.1"/>
    </source>
</evidence>
<organism evidence="1 3">
    <name type="scientific">Acer negundo</name>
    <name type="common">Box elder</name>
    <dbReference type="NCBI Taxonomy" id="4023"/>
    <lineage>
        <taxon>Eukaryota</taxon>
        <taxon>Viridiplantae</taxon>
        <taxon>Streptophyta</taxon>
        <taxon>Embryophyta</taxon>
        <taxon>Tracheophyta</taxon>
        <taxon>Spermatophyta</taxon>
        <taxon>Magnoliopsida</taxon>
        <taxon>eudicotyledons</taxon>
        <taxon>Gunneridae</taxon>
        <taxon>Pentapetalae</taxon>
        <taxon>rosids</taxon>
        <taxon>malvids</taxon>
        <taxon>Sapindales</taxon>
        <taxon>Sapindaceae</taxon>
        <taxon>Hippocastanoideae</taxon>
        <taxon>Acereae</taxon>
        <taxon>Acer</taxon>
    </lineage>
</organism>
<dbReference type="Proteomes" id="UP001064489">
    <property type="component" value="Chromosome 11"/>
</dbReference>
<accession>A0AAD5I8E0</accession>
<proteinExistence type="predicted"/>
<reference evidence="1" key="1">
    <citation type="journal article" date="2022" name="Plant J.">
        <title>Strategies of tolerance reflected in two North American maple genomes.</title>
        <authorList>
            <person name="McEvoy S.L."/>
            <person name="Sezen U.U."/>
            <person name="Trouern-Trend A."/>
            <person name="McMahon S.M."/>
            <person name="Schaberg P.G."/>
            <person name="Yang J."/>
            <person name="Wegrzyn J.L."/>
            <person name="Swenson N.G."/>
        </authorList>
    </citation>
    <scope>NUCLEOTIDE SEQUENCE</scope>
    <source>
        <strain evidence="1">91603</strain>
    </source>
</reference>